<reference evidence="3" key="1">
    <citation type="submission" date="2020-11" db="EMBL/GenBank/DDBJ databases">
        <authorList>
            <consortium name="DOE Joint Genome Institute"/>
            <person name="Ahrendt S."/>
            <person name="Riley R."/>
            <person name="Andreopoulos W."/>
            <person name="Labutti K."/>
            <person name="Pangilinan J."/>
            <person name="Ruiz-Duenas F.J."/>
            <person name="Barrasa J.M."/>
            <person name="Sanchez-Garcia M."/>
            <person name="Camarero S."/>
            <person name="Miyauchi S."/>
            <person name="Serrano A."/>
            <person name="Linde D."/>
            <person name="Babiker R."/>
            <person name="Drula E."/>
            <person name="Ayuso-Fernandez I."/>
            <person name="Pacheco R."/>
            <person name="Padilla G."/>
            <person name="Ferreira P."/>
            <person name="Barriuso J."/>
            <person name="Kellner H."/>
            <person name="Castanera R."/>
            <person name="Alfaro M."/>
            <person name="Ramirez L."/>
            <person name="Pisabarro A.G."/>
            <person name="Kuo A."/>
            <person name="Tritt A."/>
            <person name="Lipzen A."/>
            <person name="He G."/>
            <person name="Yan M."/>
            <person name="Ng V."/>
            <person name="Cullen D."/>
            <person name="Martin F."/>
            <person name="Rosso M.-N."/>
            <person name="Henrissat B."/>
            <person name="Hibbett D."/>
            <person name="Martinez A.T."/>
            <person name="Grigoriev I.V."/>
        </authorList>
    </citation>
    <scope>NUCLEOTIDE SEQUENCE</scope>
    <source>
        <strain evidence="3">MF-IS2</strain>
    </source>
</reference>
<dbReference type="AlphaFoldDB" id="A0A9P6BXG6"/>
<dbReference type="GO" id="GO:0032955">
    <property type="term" value="P:regulation of division septum assembly"/>
    <property type="evidence" value="ECO:0007669"/>
    <property type="project" value="TreeGrafter"/>
</dbReference>
<dbReference type="SMART" id="SM00325">
    <property type="entry name" value="RhoGEF"/>
    <property type="match status" value="1"/>
</dbReference>
<dbReference type="Gene3D" id="1.20.1270.60">
    <property type="entry name" value="Arfaptin homology (AH) domain/BAR domain"/>
    <property type="match status" value="1"/>
</dbReference>
<feature type="compositionally biased region" description="Polar residues" evidence="1">
    <location>
        <begin position="684"/>
        <end position="697"/>
    </location>
</feature>
<dbReference type="SUPFAM" id="SSF48065">
    <property type="entry name" value="DBL homology domain (DH-domain)"/>
    <property type="match status" value="1"/>
</dbReference>
<name>A0A9P6BXG6_9AGAR</name>
<feature type="region of interest" description="Disordered" evidence="1">
    <location>
        <begin position="593"/>
        <end position="625"/>
    </location>
</feature>
<dbReference type="PROSITE" id="PS50010">
    <property type="entry name" value="DH_2"/>
    <property type="match status" value="1"/>
</dbReference>
<dbReference type="Pfam" id="PF00621">
    <property type="entry name" value="RhoGEF"/>
    <property type="match status" value="1"/>
</dbReference>
<feature type="compositionally biased region" description="Pro residues" evidence="1">
    <location>
        <begin position="19"/>
        <end position="30"/>
    </location>
</feature>
<feature type="compositionally biased region" description="Low complexity" evidence="1">
    <location>
        <begin position="855"/>
        <end position="873"/>
    </location>
</feature>
<feature type="compositionally biased region" description="Gly residues" evidence="1">
    <location>
        <begin position="764"/>
        <end position="774"/>
    </location>
</feature>
<accession>A0A9P6BXG6</accession>
<feature type="compositionally biased region" description="Pro residues" evidence="1">
    <location>
        <begin position="669"/>
        <end position="680"/>
    </location>
</feature>
<feature type="compositionally biased region" description="Basic and acidic residues" evidence="1">
    <location>
        <begin position="1113"/>
        <end position="1129"/>
    </location>
</feature>
<feature type="compositionally biased region" description="Polar residues" evidence="1">
    <location>
        <begin position="1082"/>
        <end position="1095"/>
    </location>
</feature>
<feature type="region of interest" description="Disordered" evidence="1">
    <location>
        <begin position="641"/>
        <end position="701"/>
    </location>
</feature>
<dbReference type="GO" id="GO:0005737">
    <property type="term" value="C:cytoplasm"/>
    <property type="evidence" value="ECO:0007669"/>
    <property type="project" value="TreeGrafter"/>
</dbReference>
<dbReference type="GO" id="GO:0031991">
    <property type="term" value="P:regulation of actomyosin contractile ring contraction"/>
    <property type="evidence" value="ECO:0007669"/>
    <property type="project" value="TreeGrafter"/>
</dbReference>
<feature type="compositionally biased region" description="Polar residues" evidence="1">
    <location>
        <begin position="1142"/>
        <end position="1171"/>
    </location>
</feature>
<dbReference type="PANTHER" id="PTHR22834:SF20">
    <property type="entry name" value="SH3 DOMAIN-CONTAINING PROTEIN"/>
    <property type="match status" value="1"/>
</dbReference>
<feature type="region of interest" description="Disordered" evidence="1">
    <location>
        <begin position="1"/>
        <end position="44"/>
    </location>
</feature>
<dbReference type="InterPro" id="IPR027267">
    <property type="entry name" value="AH/BAR_dom_sf"/>
</dbReference>
<feature type="region of interest" description="Disordered" evidence="1">
    <location>
        <begin position="128"/>
        <end position="155"/>
    </location>
</feature>
<dbReference type="SUPFAM" id="SSF103657">
    <property type="entry name" value="BAR/IMD domain-like"/>
    <property type="match status" value="1"/>
</dbReference>
<dbReference type="CDD" id="cd00160">
    <property type="entry name" value="RhoGEF"/>
    <property type="match status" value="1"/>
</dbReference>
<proteinExistence type="predicted"/>
<organism evidence="3 4">
    <name type="scientific">Macrolepiota fuliginosa MF-IS2</name>
    <dbReference type="NCBI Taxonomy" id="1400762"/>
    <lineage>
        <taxon>Eukaryota</taxon>
        <taxon>Fungi</taxon>
        <taxon>Dikarya</taxon>
        <taxon>Basidiomycota</taxon>
        <taxon>Agaricomycotina</taxon>
        <taxon>Agaricomycetes</taxon>
        <taxon>Agaricomycetidae</taxon>
        <taxon>Agaricales</taxon>
        <taxon>Agaricineae</taxon>
        <taxon>Agaricaceae</taxon>
        <taxon>Macrolepiota</taxon>
    </lineage>
</organism>
<feature type="compositionally biased region" description="Basic and acidic residues" evidence="1">
    <location>
        <begin position="1014"/>
        <end position="1023"/>
    </location>
</feature>
<feature type="compositionally biased region" description="Basic and acidic residues" evidence="1">
    <location>
        <begin position="1046"/>
        <end position="1068"/>
    </location>
</feature>
<dbReference type="GO" id="GO:0005085">
    <property type="term" value="F:guanyl-nucleotide exchange factor activity"/>
    <property type="evidence" value="ECO:0007669"/>
    <property type="project" value="InterPro"/>
</dbReference>
<dbReference type="Gene3D" id="1.20.900.10">
    <property type="entry name" value="Dbl homology (DH) domain"/>
    <property type="match status" value="1"/>
</dbReference>
<gene>
    <name evidence="3" type="ORF">P691DRAFT_763777</name>
</gene>
<comment type="caution">
    <text evidence="3">The sequence shown here is derived from an EMBL/GenBank/DDBJ whole genome shotgun (WGS) entry which is preliminary data.</text>
</comment>
<feature type="compositionally biased region" description="Low complexity" evidence="1">
    <location>
        <begin position="134"/>
        <end position="153"/>
    </location>
</feature>
<dbReference type="Proteomes" id="UP000807342">
    <property type="component" value="Unassembled WGS sequence"/>
</dbReference>
<feature type="compositionally biased region" description="Gly residues" evidence="1">
    <location>
        <begin position="959"/>
        <end position="975"/>
    </location>
</feature>
<dbReference type="InterPro" id="IPR000219">
    <property type="entry name" value="DH_dom"/>
</dbReference>
<dbReference type="EMBL" id="MU151415">
    <property type="protein sequence ID" value="KAF9443991.1"/>
    <property type="molecule type" value="Genomic_DNA"/>
</dbReference>
<dbReference type="OrthoDB" id="10256089at2759"/>
<dbReference type="InterPro" id="IPR035899">
    <property type="entry name" value="DBL_dom_sf"/>
</dbReference>
<feature type="compositionally biased region" description="Basic and acidic residues" evidence="1">
    <location>
        <begin position="605"/>
        <end position="620"/>
    </location>
</feature>
<evidence type="ECO:0000259" key="2">
    <source>
        <dbReference type="PROSITE" id="PS50010"/>
    </source>
</evidence>
<protein>
    <recommendedName>
        <fullName evidence="2">DH domain-containing protein</fullName>
    </recommendedName>
</protein>
<dbReference type="PANTHER" id="PTHR22834">
    <property type="entry name" value="NUCLEAR FUSION PROTEIN FUS2"/>
    <property type="match status" value="1"/>
</dbReference>
<dbReference type="InterPro" id="IPR051492">
    <property type="entry name" value="Dynamin-Rho_GEF"/>
</dbReference>
<feature type="domain" description="DH" evidence="2">
    <location>
        <begin position="87"/>
        <end position="310"/>
    </location>
</feature>
<feature type="compositionally biased region" description="Basic and acidic residues" evidence="1">
    <location>
        <begin position="913"/>
        <end position="940"/>
    </location>
</feature>
<feature type="region of interest" description="Disordered" evidence="1">
    <location>
        <begin position="752"/>
        <end position="1173"/>
    </location>
</feature>
<evidence type="ECO:0000256" key="1">
    <source>
        <dbReference type="SAM" id="MobiDB-lite"/>
    </source>
</evidence>
<sequence>MLPHSGRVPPALPARSPLRPRPLPLSPPPESVDADNDPELDTGHMTFSSLNAVISSVVDAQREKPLPEPVAELEQPREVSSSLPLTKRQHALHELLSSERAYASDLALIREVHIPLALGHTVPLPNLPITPPNSSGSSSRTLSTASDSSLTSLGPPMTPEDVKLVFGNISEIAVFSDLFCQALEEALGALLDGGKGDDHVGALFLSIVSELERPYKQYITRHATALTHLQQLPQTPAIQNYLLHTQSIAASLSHAWDLSSLLIKPVQRLLKYPLLLAAIIDETPDNHPDKQNLREARKQMEEVARNVNEGRRRVEVVRDVLTSKKKGPVSVTVSASVNLTKMKSLRVSGPSTKTPNGSPSDKVPDEAILVERLEKELKEVEEFSQKFAKNVVEWARMTSNVVGSLRAWALGFAKVIGLSADQGSEAFDAFLTVVEHELMPLCVDLEALINERVLKELAHLLMTMTQPLKLLASMNEQEPYHYHLMNMNVSAKNRPPPALLAASTNYLALRGQLAAELPTYMSLLHRGLKVFIHRLSAIQMEFYSKVRDKWVYLWEMLRLEEELNVGAEETVNVWFGRWCEVNEMLGSVSILQDRGLHHRHRRESRTKSQDQDRERERDRELEDPEADAEYYTYHHLQAFAHHHSPPVPDHTHPRLQPPSHNHGHGPGSPSSPPSTEPPNSPNSFATSFTSSLSGGQSTERRIRDKASERYYEHKDPPKKKAVAQAQAANVKSMFGALEPLTYVSAAGFVATTAPPLSSPRPGATGSGTGSGGGMSSPKADSPNSTRARGNSDVSSYGSPPMALLSGVGLGLGGTGVFSSPMSGGGGWKKKNVSKKGSNESLKSKATAVAVARSPQIASASVSTSTSATIVAQQPAASDRGQGQGTGRPPYPPRNSAPHPQRRRTTAGIEPAPEDLREYEIMMMREQERMREKEREREFGHASRSGGGGGHHHGNNANAGAGGRGNGTVNGSGSGSGHAHPHSYTHQYGHGLPRTKSMPLPYHPQSQPRAQGQRQEQDASRRVAGEWSEYADEEDSELFYQPSPQRDQYEREETEYRTARPRERERKDPPGGGSGSGRRQTPHSHSQSAHGRQQSVGKDEERRRHSAHSTYSTKSRDDKRERDKDKDPSSRKRSGSIKSITSFFTSNRDSHDYSSATTAQSTLDHTQSTSPRDSWALKPSKYTCQVIHPCKPPTTGSVPLSYFSFPFFTLKESEYYDVLQEAGHPSLHPNLPLIVDEGEDCLLLCRAWDGSIGWALASFLEPVGSVEG</sequence>
<evidence type="ECO:0000313" key="3">
    <source>
        <dbReference type="EMBL" id="KAF9443991.1"/>
    </source>
</evidence>
<keyword evidence="4" id="KW-1185">Reference proteome</keyword>
<feature type="compositionally biased region" description="Polar residues" evidence="1">
    <location>
        <begin position="781"/>
        <end position="797"/>
    </location>
</feature>
<evidence type="ECO:0000313" key="4">
    <source>
        <dbReference type="Proteomes" id="UP000807342"/>
    </source>
</evidence>
<feature type="compositionally biased region" description="Polar residues" evidence="1">
    <location>
        <begin position="1003"/>
        <end position="1013"/>
    </location>
</feature>